<feature type="compositionally biased region" description="Low complexity" evidence="1">
    <location>
        <begin position="58"/>
        <end position="74"/>
    </location>
</feature>
<name>A0ABZ2IEF5_9CAUL</name>
<protein>
    <recommendedName>
        <fullName evidence="4">Lipoprotein</fullName>
    </recommendedName>
</protein>
<dbReference type="PROSITE" id="PS51257">
    <property type="entry name" value="PROKAR_LIPOPROTEIN"/>
    <property type="match status" value="1"/>
</dbReference>
<dbReference type="EMBL" id="CP146369">
    <property type="protein sequence ID" value="WWT55391.1"/>
    <property type="molecule type" value="Genomic_DNA"/>
</dbReference>
<dbReference type="Proteomes" id="UP001363460">
    <property type="component" value="Chromosome"/>
</dbReference>
<proteinExistence type="predicted"/>
<evidence type="ECO:0000256" key="1">
    <source>
        <dbReference type="SAM" id="MobiDB-lite"/>
    </source>
</evidence>
<accession>A0ABZ2IEF5</accession>
<evidence type="ECO:0000313" key="2">
    <source>
        <dbReference type="EMBL" id="WWT55391.1"/>
    </source>
</evidence>
<organism evidence="2 3">
    <name type="scientific">Brevundimonas olei</name>
    <dbReference type="NCBI Taxonomy" id="657642"/>
    <lineage>
        <taxon>Bacteria</taxon>
        <taxon>Pseudomonadati</taxon>
        <taxon>Pseudomonadota</taxon>
        <taxon>Alphaproteobacteria</taxon>
        <taxon>Caulobacterales</taxon>
        <taxon>Caulobacteraceae</taxon>
        <taxon>Brevundimonas</taxon>
    </lineage>
</organism>
<evidence type="ECO:0008006" key="4">
    <source>
        <dbReference type="Google" id="ProtNLM"/>
    </source>
</evidence>
<keyword evidence="3" id="KW-1185">Reference proteome</keyword>
<sequence>MSARTWKALSVIGACVMLSGCYSCSLNGGWERQMNPFCAERGALVGAAPMSVETSAIPPTGRLPGRGTPGKASL</sequence>
<dbReference type="RefSeq" id="WP_338577812.1">
    <property type="nucleotide sequence ID" value="NZ_CP146369.1"/>
</dbReference>
<reference evidence="2 3" key="1">
    <citation type="submission" date="2024-02" db="EMBL/GenBank/DDBJ databases">
        <title>Distribution and functional of Brevundimonas-related endobacteria within Verticillium dahliae.</title>
        <authorList>
            <person name="Zeng H."/>
        </authorList>
    </citation>
    <scope>NUCLEOTIDE SEQUENCE [LARGE SCALE GENOMIC DNA]</scope>
    <source>
        <strain evidence="2 3">TRM 44200</strain>
    </source>
</reference>
<evidence type="ECO:0000313" key="3">
    <source>
        <dbReference type="Proteomes" id="UP001363460"/>
    </source>
</evidence>
<gene>
    <name evidence="2" type="ORF">V8J38_02850</name>
</gene>
<feature type="region of interest" description="Disordered" evidence="1">
    <location>
        <begin position="55"/>
        <end position="74"/>
    </location>
</feature>